<dbReference type="AlphaFoldDB" id="S0FIN1"/>
<dbReference type="InterPro" id="IPR027417">
    <property type="entry name" value="P-loop_NTPase"/>
</dbReference>
<dbReference type="STRING" id="1195236.CTER_5439"/>
<evidence type="ECO:0000313" key="5">
    <source>
        <dbReference type="EMBL" id="EMS68964.1"/>
    </source>
</evidence>
<dbReference type="CDD" id="cd03214">
    <property type="entry name" value="ABC_Iron-Siderophores_B12_Hemin"/>
    <property type="match status" value="1"/>
</dbReference>
<reference evidence="5 6" key="1">
    <citation type="journal article" date="2013" name="Genome Announc.">
        <title>Draft Genome Sequence of the Cellulolytic, Mesophilic, Anaerobic Bacterium Clostridium termitidis Strain CT1112 (DSM 5398).</title>
        <authorList>
            <person name="Lal S."/>
            <person name="Ramachandran U."/>
            <person name="Zhang X."/>
            <person name="Munir R."/>
            <person name="Sparling R."/>
            <person name="Levin D.B."/>
        </authorList>
    </citation>
    <scope>NUCLEOTIDE SEQUENCE [LARGE SCALE GENOMIC DNA]</scope>
    <source>
        <strain evidence="5 6">CT1112</strain>
    </source>
</reference>
<sequence length="410" mass="45420">MDGYNADSIIEIKDLNYSINNKEILKGIDLNIKAGDFIGLIGPNGAGKTTLLKCINGLNKADGHIKIKGTDINKYTERLLAKEVALMHQNTTVGFPFPALDIVLMGRYPYIKRFRAESKEDYTIARRNMDYTHTGRLEESPVTEMSGGERQRVLFAKTLTQETDIILLDEPTASLDITYQEQIFEYSRELSLTGTTVVAAIHDLKIAARYCTRLVLMNCGEIVADGFPQEVLTSENLSCVYGINALVYKNRITGLLDLYINRDTAGKKSELVHVIGGGGSAAGVLRQLYEQGYNATAGVFSQGDSDIGSAEVFGMKYLVEKPFTEISDEIHARNISYIKDSEITILCNMPFGFQNFRNLEAALNANKLVIIEDELPETRDFTDGKATALYKRLKETAAAVITSAQLHEVL</sequence>
<keyword evidence="6" id="KW-1185">Reference proteome</keyword>
<keyword evidence="3" id="KW-0067">ATP-binding</keyword>
<keyword evidence="5" id="KW-0378">Hydrolase</keyword>
<dbReference type="PANTHER" id="PTHR42794">
    <property type="entry name" value="HEMIN IMPORT ATP-BINDING PROTEIN HMUV"/>
    <property type="match status" value="1"/>
</dbReference>
<evidence type="ECO:0000256" key="1">
    <source>
        <dbReference type="ARBA" id="ARBA00022448"/>
    </source>
</evidence>
<evidence type="ECO:0000256" key="2">
    <source>
        <dbReference type="ARBA" id="ARBA00022741"/>
    </source>
</evidence>
<gene>
    <name evidence="5" type="ORF">CTER_5439</name>
</gene>
<dbReference type="PANTHER" id="PTHR42794:SF2">
    <property type="entry name" value="ABC TRANSPORTER ATP-BINDING PROTEIN"/>
    <property type="match status" value="1"/>
</dbReference>
<dbReference type="InterPro" id="IPR003593">
    <property type="entry name" value="AAA+_ATPase"/>
</dbReference>
<evidence type="ECO:0000256" key="3">
    <source>
        <dbReference type="ARBA" id="ARBA00022840"/>
    </source>
</evidence>
<evidence type="ECO:0000259" key="4">
    <source>
        <dbReference type="PROSITE" id="PS50893"/>
    </source>
</evidence>
<keyword evidence="1" id="KW-0813">Transport</keyword>
<dbReference type="EC" id="3.6.3.34" evidence="5"/>
<dbReference type="Pfam" id="PF00005">
    <property type="entry name" value="ABC_tran"/>
    <property type="match status" value="1"/>
</dbReference>
<protein>
    <submittedName>
        <fullName evidence="5">ABC transporter</fullName>
        <ecNumber evidence="5">3.6.3.34</ecNumber>
    </submittedName>
</protein>
<organism evidence="5 6">
    <name type="scientific">Ruminiclostridium cellobioparum subsp. termitidis CT1112</name>
    <dbReference type="NCBI Taxonomy" id="1195236"/>
    <lineage>
        <taxon>Bacteria</taxon>
        <taxon>Bacillati</taxon>
        <taxon>Bacillota</taxon>
        <taxon>Clostridia</taxon>
        <taxon>Eubacteriales</taxon>
        <taxon>Oscillospiraceae</taxon>
        <taxon>Ruminiclostridium</taxon>
    </lineage>
</organism>
<dbReference type="InterPro" id="IPR017871">
    <property type="entry name" value="ABC_transporter-like_CS"/>
</dbReference>
<evidence type="ECO:0000313" key="6">
    <source>
        <dbReference type="Proteomes" id="UP000014155"/>
    </source>
</evidence>
<comment type="caution">
    <text evidence="5">The sequence shown here is derived from an EMBL/GenBank/DDBJ whole genome shotgun (WGS) entry which is preliminary data.</text>
</comment>
<feature type="domain" description="ABC transporter" evidence="4">
    <location>
        <begin position="10"/>
        <end position="244"/>
    </location>
</feature>
<keyword evidence="2" id="KW-0547">Nucleotide-binding</keyword>
<dbReference type="Gene3D" id="3.40.50.300">
    <property type="entry name" value="P-loop containing nucleotide triphosphate hydrolases"/>
    <property type="match status" value="1"/>
</dbReference>
<dbReference type="GO" id="GO:0005524">
    <property type="term" value="F:ATP binding"/>
    <property type="evidence" value="ECO:0007669"/>
    <property type="project" value="UniProtKB-KW"/>
</dbReference>
<dbReference type="SUPFAM" id="SSF52540">
    <property type="entry name" value="P-loop containing nucleoside triphosphate hydrolases"/>
    <property type="match status" value="1"/>
</dbReference>
<accession>S0FIN1</accession>
<dbReference type="FunFam" id="3.40.50.300:FF:000134">
    <property type="entry name" value="Iron-enterobactin ABC transporter ATP-binding protein"/>
    <property type="match status" value="1"/>
</dbReference>
<dbReference type="PROSITE" id="PS00211">
    <property type="entry name" value="ABC_TRANSPORTER_1"/>
    <property type="match status" value="1"/>
</dbReference>
<proteinExistence type="predicted"/>
<dbReference type="eggNOG" id="COG1120">
    <property type="taxonomic scope" value="Bacteria"/>
</dbReference>
<dbReference type="SMART" id="SM00382">
    <property type="entry name" value="AAA"/>
    <property type="match status" value="1"/>
</dbReference>
<name>S0FIN1_RUMCE</name>
<dbReference type="InterPro" id="IPR003439">
    <property type="entry name" value="ABC_transporter-like_ATP-bd"/>
</dbReference>
<dbReference type="GO" id="GO:0016887">
    <property type="term" value="F:ATP hydrolysis activity"/>
    <property type="evidence" value="ECO:0007669"/>
    <property type="project" value="InterPro"/>
</dbReference>
<dbReference type="Proteomes" id="UP000014155">
    <property type="component" value="Unassembled WGS sequence"/>
</dbReference>
<dbReference type="PATRIC" id="fig|1195236.3.peg.5579"/>
<dbReference type="PROSITE" id="PS50893">
    <property type="entry name" value="ABC_TRANSPORTER_2"/>
    <property type="match status" value="1"/>
</dbReference>
<dbReference type="RefSeq" id="WP_004631042.1">
    <property type="nucleotide sequence ID" value="NZ_AORV01000078.1"/>
</dbReference>
<dbReference type="EMBL" id="AORV01000078">
    <property type="protein sequence ID" value="EMS68964.1"/>
    <property type="molecule type" value="Genomic_DNA"/>
</dbReference>